<evidence type="ECO:0000256" key="4">
    <source>
        <dbReference type="ARBA" id="ARBA00022630"/>
    </source>
</evidence>
<comment type="pathway">
    <text evidence="12">Steroid metabolism; cholesterol degradation.</text>
</comment>
<keyword evidence="3" id="KW-0153">Cholesterol metabolism</keyword>
<gene>
    <name evidence="19" type="ORF">HMPREF0063_10225</name>
</gene>
<evidence type="ECO:0000259" key="17">
    <source>
        <dbReference type="Pfam" id="PF01266"/>
    </source>
</evidence>
<feature type="domain" description="FAD dependent oxidoreductase" evidence="17">
    <location>
        <begin position="234"/>
        <end position="326"/>
    </location>
</feature>
<feature type="domain" description="Glucose-methanol-choline oxidoreductase C-terminal" evidence="18">
    <location>
        <begin position="489"/>
        <end position="543"/>
    </location>
</feature>
<keyword evidence="8" id="KW-1207">Sterol metabolism</keyword>
<evidence type="ECO:0000313" key="20">
    <source>
        <dbReference type="Proteomes" id="UP000003111"/>
    </source>
</evidence>
<evidence type="ECO:0000256" key="1">
    <source>
        <dbReference type="ARBA" id="ARBA00001974"/>
    </source>
</evidence>
<protein>
    <recommendedName>
        <fullName evidence="14">Cholesterol oxidase</fullName>
        <ecNumber evidence="13">1.1.3.6</ecNumber>
        <ecNumber evidence="11">5.3.3.1</ecNumber>
    </recommendedName>
    <alternativeName>
        <fullName evidence="15">Cholesterol isomerase</fullName>
    </alternativeName>
</protein>
<evidence type="ECO:0000313" key="19">
    <source>
        <dbReference type="EMBL" id="EFQ84373.1"/>
    </source>
</evidence>
<dbReference type="Pfam" id="PF01266">
    <property type="entry name" value="DAO"/>
    <property type="match status" value="1"/>
</dbReference>
<keyword evidence="10" id="KW-0413">Isomerase</keyword>
<dbReference type="GO" id="GO:0016995">
    <property type="term" value="F:cholesterol oxidase activity"/>
    <property type="evidence" value="ECO:0007669"/>
    <property type="project" value="UniProtKB-EC"/>
</dbReference>
<evidence type="ECO:0000256" key="12">
    <source>
        <dbReference type="ARBA" id="ARBA00049645"/>
    </source>
</evidence>
<dbReference type="PANTHER" id="PTHR47470">
    <property type="entry name" value="CHOLESTEROL OXIDASE"/>
    <property type="match status" value="1"/>
</dbReference>
<keyword evidence="9" id="KW-0753">Steroid metabolism</keyword>
<dbReference type="STRING" id="585531.HMPREF0063_10225"/>
<name>E2S868_9ACTN</name>
<evidence type="ECO:0000256" key="2">
    <source>
        <dbReference type="ARBA" id="ARBA00010790"/>
    </source>
</evidence>
<dbReference type="eggNOG" id="COG2303">
    <property type="taxonomic scope" value="Bacteria"/>
</dbReference>
<evidence type="ECO:0000256" key="7">
    <source>
        <dbReference type="ARBA" id="ARBA00023098"/>
    </source>
</evidence>
<dbReference type="InterPro" id="IPR003953">
    <property type="entry name" value="FAD-dep_OxRdtase_2_FAD-bd"/>
</dbReference>
<comment type="similarity">
    <text evidence="2">Belongs to the GMC oxidoreductase family.</text>
</comment>
<evidence type="ECO:0000256" key="8">
    <source>
        <dbReference type="ARBA" id="ARBA00023166"/>
    </source>
</evidence>
<evidence type="ECO:0000256" key="5">
    <source>
        <dbReference type="ARBA" id="ARBA00022827"/>
    </source>
</evidence>
<dbReference type="EC" id="5.3.3.1" evidence="11"/>
<comment type="caution">
    <text evidence="19">The sequence shown here is derived from an EMBL/GenBank/DDBJ whole genome shotgun (WGS) entry which is preliminary data.</text>
</comment>
<accession>E2S868</accession>
<proteinExistence type="inferred from homology"/>
<feature type="domain" description="FAD-dependent oxidoreductase 2 FAD-binding" evidence="16">
    <location>
        <begin position="30"/>
        <end position="63"/>
    </location>
</feature>
<evidence type="ECO:0000256" key="15">
    <source>
        <dbReference type="ARBA" id="ARBA00049778"/>
    </source>
</evidence>
<dbReference type="InterPro" id="IPR052542">
    <property type="entry name" value="Cholesterol_Oxidase"/>
</dbReference>
<evidence type="ECO:0000256" key="11">
    <source>
        <dbReference type="ARBA" id="ARBA00038856"/>
    </source>
</evidence>
<organism evidence="19 20">
    <name type="scientific">Aeromicrobium marinum DSM 15272</name>
    <dbReference type="NCBI Taxonomy" id="585531"/>
    <lineage>
        <taxon>Bacteria</taxon>
        <taxon>Bacillati</taxon>
        <taxon>Actinomycetota</taxon>
        <taxon>Actinomycetes</taxon>
        <taxon>Propionibacteriales</taxon>
        <taxon>Nocardioidaceae</taxon>
        <taxon>Aeromicrobium</taxon>
    </lineage>
</organism>
<dbReference type="SUPFAM" id="SSF51905">
    <property type="entry name" value="FAD/NAD(P)-binding domain"/>
    <property type="match status" value="1"/>
</dbReference>
<evidence type="ECO:0000259" key="16">
    <source>
        <dbReference type="Pfam" id="PF00890"/>
    </source>
</evidence>
<evidence type="ECO:0000256" key="14">
    <source>
        <dbReference type="ARBA" id="ARBA00049744"/>
    </source>
</evidence>
<dbReference type="EC" id="1.1.3.6" evidence="13"/>
<dbReference type="Pfam" id="PF05199">
    <property type="entry name" value="GMC_oxred_C"/>
    <property type="match status" value="1"/>
</dbReference>
<dbReference type="GO" id="GO:0008203">
    <property type="term" value="P:cholesterol metabolic process"/>
    <property type="evidence" value="ECO:0007669"/>
    <property type="project" value="UniProtKB-KW"/>
</dbReference>
<keyword evidence="20" id="KW-1185">Reference proteome</keyword>
<reference evidence="19" key="1">
    <citation type="submission" date="2010-08" db="EMBL/GenBank/DDBJ databases">
        <authorList>
            <person name="Muzny D."/>
            <person name="Qin X."/>
            <person name="Buhay C."/>
            <person name="Dugan-Rocha S."/>
            <person name="Ding Y."/>
            <person name="Chen G."/>
            <person name="Hawes A."/>
            <person name="Holder M."/>
            <person name="Jhangiani S."/>
            <person name="Johnson A."/>
            <person name="Khan Z."/>
            <person name="Li Z."/>
            <person name="Liu W."/>
            <person name="Liu X."/>
            <person name="Perez L."/>
            <person name="Shen H."/>
            <person name="Wang Q."/>
            <person name="Watt J."/>
            <person name="Xi L."/>
            <person name="Xin Y."/>
            <person name="Zhou J."/>
            <person name="Deng J."/>
            <person name="Jiang H."/>
            <person name="Liu Y."/>
            <person name="Qu J."/>
            <person name="Song X.-Z."/>
            <person name="Zhang L."/>
            <person name="Villasana D."/>
            <person name="Johnson A."/>
            <person name="Liu J."/>
            <person name="Liyanage D."/>
            <person name="Lorensuhewa L."/>
            <person name="Robinson T."/>
            <person name="Song A."/>
            <person name="Song B.-B."/>
            <person name="Dinh H."/>
            <person name="Thornton R."/>
            <person name="Coyle M."/>
            <person name="Francisco L."/>
            <person name="Jackson L."/>
            <person name="Javaid M."/>
            <person name="Korchina V."/>
            <person name="Kovar C."/>
            <person name="Mata R."/>
            <person name="Mathew T."/>
            <person name="Ngo R."/>
            <person name="Nguyen L."/>
            <person name="Nguyen N."/>
            <person name="Okwuonu G."/>
            <person name="Ongeri F."/>
            <person name="Pham C."/>
            <person name="Simmons D."/>
            <person name="Wilczek-Boney K."/>
            <person name="Hale W."/>
            <person name="Jakkamsetti A."/>
            <person name="Pham P."/>
            <person name="Ruth R."/>
            <person name="San Lucas F."/>
            <person name="Warren J."/>
            <person name="Zhang J."/>
            <person name="Zhao Z."/>
            <person name="Zhou C."/>
            <person name="Zhu D."/>
            <person name="Lee S."/>
            <person name="Bess C."/>
            <person name="Blankenburg K."/>
            <person name="Forbes L."/>
            <person name="Fu Q."/>
            <person name="Gubbala S."/>
            <person name="Hirani K."/>
            <person name="Jayaseelan J.C."/>
            <person name="Lara F."/>
            <person name="Munidasa M."/>
            <person name="Palculict T."/>
            <person name="Patil S."/>
            <person name="Pu L.-L."/>
            <person name="Saada N."/>
            <person name="Tang L."/>
            <person name="Weissenberger G."/>
            <person name="Zhu Y."/>
            <person name="Hemphill L."/>
            <person name="Shang Y."/>
            <person name="Youmans B."/>
            <person name="Ayvaz T."/>
            <person name="Ross M."/>
            <person name="Santibanez J."/>
            <person name="Aqrawi P."/>
            <person name="Gross S."/>
            <person name="Joshi V."/>
            <person name="Fowler G."/>
            <person name="Nazareth L."/>
            <person name="Reid J."/>
            <person name="Worley K."/>
            <person name="Petrosino J."/>
            <person name="Highlander S."/>
            <person name="Gibbs R."/>
        </authorList>
    </citation>
    <scope>NUCLEOTIDE SEQUENCE [LARGE SCALE GENOMIC DNA]</scope>
    <source>
        <strain evidence="19">DSM 15272</strain>
    </source>
</reference>
<keyword evidence="7" id="KW-0443">Lipid metabolism</keyword>
<dbReference type="PANTHER" id="PTHR47470:SF1">
    <property type="entry name" value="FAD-DEPENDENT OXIDOREDUCTASE 2 FAD BINDING DOMAIN-CONTAINING PROTEIN"/>
    <property type="match status" value="1"/>
</dbReference>
<dbReference type="HOGENOM" id="CLU_002483_2_0_11"/>
<dbReference type="Pfam" id="PF00890">
    <property type="entry name" value="FAD_binding_2"/>
    <property type="match status" value="1"/>
</dbReference>
<keyword evidence="6" id="KW-0560">Oxidoreductase</keyword>
<evidence type="ECO:0000256" key="3">
    <source>
        <dbReference type="ARBA" id="ARBA00022548"/>
    </source>
</evidence>
<keyword evidence="5" id="KW-0274">FAD</keyword>
<dbReference type="GO" id="GO:0004769">
    <property type="term" value="F:steroid Delta-isomerase activity"/>
    <property type="evidence" value="ECO:0007669"/>
    <property type="project" value="UniProtKB-EC"/>
</dbReference>
<dbReference type="AlphaFoldDB" id="E2S868"/>
<comment type="cofactor">
    <cofactor evidence="1">
        <name>FAD</name>
        <dbReference type="ChEBI" id="CHEBI:57692"/>
    </cofactor>
</comment>
<dbReference type="InterPro" id="IPR007867">
    <property type="entry name" value="GMC_OxRtase_C"/>
</dbReference>
<dbReference type="EMBL" id="ACLF03000002">
    <property type="protein sequence ID" value="EFQ84373.1"/>
    <property type="molecule type" value="Genomic_DNA"/>
</dbReference>
<keyword evidence="4" id="KW-0285">Flavoprotein</keyword>
<evidence type="ECO:0000256" key="6">
    <source>
        <dbReference type="ARBA" id="ARBA00023002"/>
    </source>
</evidence>
<dbReference type="InterPro" id="IPR006076">
    <property type="entry name" value="FAD-dep_OxRdtase"/>
</dbReference>
<evidence type="ECO:0000259" key="18">
    <source>
        <dbReference type="Pfam" id="PF05199"/>
    </source>
</evidence>
<evidence type="ECO:0000256" key="9">
    <source>
        <dbReference type="ARBA" id="ARBA00023221"/>
    </source>
</evidence>
<dbReference type="InterPro" id="IPR036188">
    <property type="entry name" value="FAD/NAD-bd_sf"/>
</dbReference>
<evidence type="ECO:0000256" key="10">
    <source>
        <dbReference type="ARBA" id="ARBA00023235"/>
    </source>
</evidence>
<evidence type="ECO:0000256" key="13">
    <source>
        <dbReference type="ARBA" id="ARBA00049723"/>
    </source>
</evidence>
<dbReference type="Gene3D" id="3.50.50.60">
    <property type="entry name" value="FAD/NAD(P)-binding domain"/>
    <property type="match status" value="3"/>
</dbReference>
<sequence>MTPDTFIGFAEARGVPLTIETAPENVLDFDVIVVGSGFGGSVAALRLTEKGYRVGVIEAGRRFEDDEFAKTSWDARKFLFAPRLGCFGIQRIRLLKDVVVLAGAGVGGGSLVYANTLYEPKSSAFFRDPQWAHITDWKDELTPFYDQAKRMLGVVENPSVTPSDVVLKEVADDMGVGHTYQQTPIGVCFGAAGQRQPGEVIPDPYFGGAGPERRGCIECGECMTGCRHNAKNTLVKNYLHLAERAGATVIERTTVSALRPRAEGGYEVVTHRSGRSARRQATLTAEHVVLAAGTWGTQELLHGMRRSGDLPRISDRLGYLTRTNSEALCAASTKVSNRKKYDFHHGVAITSSIHPDENTHVEPVRYGIGSGMMGTLLTLMTDGGGRTPRWLRWIGQVIRHPGRFASTLLGLGTWPQRTIIALVMQTHDNSITVYPKKRGRKIRLTSRQGHGQPNPTWIPAGNDIVRSMAEKIDGGSYSTIGEVFNIPMTAHFLGGCPIGDSAQNGVIDPYHRLYGHPGLHVVDGAAISANLGVNPSLTITAQAERAMSLWPNKGQEDARPLLGESYERLAAVRPEHEVVPPSAPAALRLPLFVVQTPKAESAVTPQTTGVV</sequence>
<dbReference type="Proteomes" id="UP000003111">
    <property type="component" value="Unassembled WGS sequence"/>
</dbReference>